<evidence type="ECO:0000256" key="4">
    <source>
        <dbReference type="ARBA" id="ARBA00023295"/>
    </source>
</evidence>
<feature type="active site" description="Proton donor" evidence="5">
    <location>
        <position position="212"/>
    </location>
</feature>
<feature type="chain" id="PRO_5042993948" evidence="9">
    <location>
        <begin position="24"/>
        <end position="336"/>
    </location>
</feature>
<sequence length="336" mass="36179">MVNGTLRALVVAALLQASAGASALDPAHNNPLLDSGPDPWITKEGQVFYYMGTHGDRLAIRATSDLSKLAEAKEVTVWRPPATGPNARSIWAPELHRIDGKWYIYYTAAASDAPEGDEDAHRGVFVLENSSADPTQGTWHDRGRLATAHPGIDGTTFTSQGKRYFVYSPYVGPDSVLAIVEMSDPWTLVGNETIIARPDQAWERQGGRQILEGPEFLQGPKGDLFLTYSGSACWSDGYAIGLLRAPAGANPLDANAWSKAKQPILAKNPAGNVYAPGHNGFFHMADGTPWIIYHANPGPDMGCTAKRSPRVQPVHWDAQGRPVLDPPIGRAPAVTP</sequence>
<keyword evidence="4 7" id="KW-0326">Glycosidase</keyword>
<dbReference type="EMBL" id="JAUTAS010000001">
    <property type="protein sequence ID" value="MDQ1108610.1"/>
    <property type="molecule type" value="Genomic_DNA"/>
</dbReference>
<protein>
    <submittedName>
        <fullName evidence="10">GH43 family beta-xylosidase</fullName>
    </submittedName>
</protein>
<dbReference type="PANTHER" id="PTHR43817:SF1">
    <property type="entry name" value="HYDROLASE, FAMILY 43, PUTATIVE (AFU_ORTHOLOGUE AFUA_3G01660)-RELATED"/>
    <property type="match status" value="1"/>
</dbReference>
<evidence type="ECO:0000256" key="9">
    <source>
        <dbReference type="SAM" id="SignalP"/>
    </source>
</evidence>
<dbReference type="Proteomes" id="UP001226084">
    <property type="component" value="Unassembled WGS sequence"/>
</dbReference>
<evidence type="ECO:0000256" key="2">
    <source>
        <dbReference type="ARBA" id="ARBA00022729"/>
    </source>
</evidence>
<organism evidence="10 11">
    <name type="scientific">Stenotrophomonas rhizophila</name>
    <dbReference type="NCBI Taxonomy" id="216778"/>
    <lineage>
        <taxon>Bacteria</taxon>
        <taxon>Pseudomonadati</taxon>
        <taxon>Pseudomonadota</taxon>
        <taxon>Gammaproteobacteria</taxon>
        <taxon>Lysobacterales</taxon>
        <taxon>Lysobacteraceae</taxon>
        <taxon>Stenotrophomonas</taxon>
    </lineage>
</organism>
<evidence type="ECO:0000256" key="3">
    <source>
        <dbReference type="ARBA" id="ARBA00022801"/>
    </source>
</evidence>
<dbReference type="InterPro" id="IPR023296">
    <property type="entry name" value="Glyco_hydro_beta-prop_sf"/>
</dbReference>
<evidence type="ECO:0000256" key="7">
    <source>
        <dbReference type="RuleBase" id="RU361187"/>
    </source>
</evidence>
<evidence type="ECO:0000256" key="8">
    <source>
        <dbReference type="SAM" id="MobiDB-lite"/>
    </source>
</evidence>
<name>A0AAP5AJC4_9GAMM</name>
<evidence type="ECO:0000256" key="5">
    <source>
        <dbReference type="PIRSR" id="PIRSR606710-1"/>
    </source>
</evidence>
<evidence type="ECO:0000256" key="6">
    <source>
        <dbReference type="PIRSR" id="PIRSR606710-2"/>
    </source>
</evidence>
<feature type="signal peptide" evidence="9">
    <location>
        <begin position="1"/>
        <end position="23"/>
    </location>
</feature>
<dbReference type="GO" id="GO:0005975">
    <property type="term" value="P:carbohydrate metabolic process"/>
    <property type="evidence" value="ECO:0007669"/>
    <property type="project" value="InterPro"/>
</dbReference>
<dbReference type="PANTHER" id="PTHR43817">
    <property type="entry name" value="GLYCOSYL HYDROLASE"/>
    <property type="match status" value="1"/>
</dbReference>
<gene>
    <name evidence="10" type="ORF">QE424_001769</name>
</gene>
<evidence type="ECO:0000313" key="10">
    <source>
        <dbReference type="EMBL" id="MDQ1108610.1"/>
    </source>
</evidence>
<comment type="caution">
    <text evidence="10">The sequence shown here is derived from an EMBL/GenBank/DDBJ whole genome shotgun (WGS) entry which is preliminary data.</text>
</comment>
<dbReference type="Pfam" id="PF04616">
    <property type="entry name" value="Glyco_hydro_43"/>
    <property type="match status" value="1"/>
</dbReference>
<comment type="similarity">
    <text evidence="1 7">Belongs to the glycosyl hydrolase 43 family.</text>
</comment>
<keyword evidence="3 7" id="KW-0378">Hydrolase</keyword>
<proteinExistence type="inferred from homology"/>
<keyword evidence="2 9" id="KW-0732">Signal</keyword>
<dbReference type="RefSeq" id="WP_307106959.1">
    <property type="nucleotide sequence ID" value="NZ_JAUTAS010000001.1"/>
</dbReference>
<feature type="site" description="Important for catalytic activity, responsible for pKa modulation of the active site Glu and correct orientation of both the proton donor and substrate" evidence="6">
    <location>
        <position position="153"/>
    </location>
</feature>
<dbReference type="AlphaFoldDB" id="A0AAP5AJC4"/>
<reference evidence="10" key="1">
    <citation type="submission" date="2023-07" db="EMBL/GenBank/DDBJ databases">
        <title>Functional and genomic diversity of the sorghum phyllosphere microbiome.</title>
        <authorList>
            <person name="Shade A."/>
        </authorList>
    </citation>
    <scope>NUCLEOTIDE SEQUENCE</scope>
    <source>
        <strain evidence="10">SORGH_AS_0457</strain>
    </source>
</reference>
<dbReference type="CDD" id="cd18820">
    <property type="entry name" value="GH43_LbAraf43-like"/>
    <property type="match status" value="1"/>
</dbReference>
<dbReference type="GO" id="GO:0004553">
    <property type="term" value="F:hydrolase activity, hydrolyzing O-glycosyl compounds"/>
    <property type="evidence" value="ECO:0007669"/>
    <property type="project" value="InterPro"/>
</dbReference>
<evidence type="ECO:0000313" key="11">
    <source>
        <dbReference type="Proteomes" id="UP001226084"/>
    </source>
</evidence>
<feature type="active site" description="Proton acceptor" evidence="5">
    <location>
        <position position="38"/>
    </location>
</feature>
<accession>A0AAP5AJC4</accession>
<dbReference type="InterPro" id="IPR006710">
    <property type="entry name" value="Glyco_hydro_43"/>
</dbReference>
<feature type="region of interest" description="Disordered" evidence="8">
    <location>
        <begin position="317"/>
        <end position="336"/>
    </location>
</feature>
<evidence type="ECO:0000256" key="1">
    <source>
        <dbReference type="ARBA" id="ARBA00009865"/>
    </source>
</evidence>
<dbReference type="Gene3D" id="2.115.10.20">
    <property type="entry name" value="Glycosyl hydrolase domain, family 43"/>
    <property type="match status" value="1"/>
</dbReference>
<dbReference type="SUPFAM" id="SSF75005">
    <property type="entry name" value="Arabinanase/levansucrase/invertase"/>
    <property type="match status" value="1"/>
</dbReference>